<dbReference type="Pfam" id="PF13432">
    <property type="entry name" value="TPR_16"/>
    <property type="match status" value="2"/>
</dbReference>
<dbReference type="Pfam" id="PF13424">
    <property type="entry name" value="TPR_12"/>
    <property type="match status" value="1"/>
</dbReference>
<feature type="domain" description="O-GlcNAc transferase C-terminal" evidence="9">
    <location>
        <begin position="422"/>
        <end position="570"/>
    </location>
</feature>
<dbReference type="Gene3D" id="3.40.50.11380">
    <property type="match status" value="1"/>
</dbReference>
<keyword evidence="5" id="KW-0808">Transferase</keyword>
<dbReference type="EC" id="2.4.1.255" evidence="3"/>
<dbReference type="Pfam" id="PF13181">
    <property type="entry name" value="TPR_8"/>
    <property type="match status" value="1"/>
</dbReference>
<comment type="caution">
    <text evidence="10">The sequence shown here is derived from an EMBL/GenBank/DDBJ whole genome shotgun (WGS) entry which is preliminary data.</text>
</comment>
<evidence type="ECO:0000256" key="4">
    <source>
        <dbReference type="ARBA" id="ARBA00022676"/>
    </source>
</evidence>
<evidence type="ECO:0000313" key="10">
    <source>
        <dbReference type="EMBL" id="MBD2532173.1"/>
    </source>
</evidence>
<feature type="repeat" description="TPR" evidence="8">
    <location>
        <begin position="862"/>
        <end position="895"/>
    </location>
</feature>
<reference evidence="10 11" key="1">
    <citation type="journal article" date="2020" name="ISME J.">
        <title>Comparative genomics reveals insights into cyanobacterial evolution and habitat adaptation.</title>
        <authorList>
            <person name="Chen M.Y."/>
            <person name="Teng W.K."/>
            <person name="Zhao L."/>
            <person name="Hu C.X."/>
            <person name="Zhou Y.K."/>
            <person name="Han B.P."/>
            <person name="Song L.R."/>
            <person name="Shu W.S."/>
        </authorList>
    </citation>
    <scope>NUCLEOTIDE SEQUENCE [LARGE SCALE GENOMIC DNA]</scope>
    <source>
        <strain evidence="10 11">FACHB-838</strain>
    </source>
</reference>
<evidence type="ECO:0000256" key="7">
    <source>
        <dbReference type="ARBA" id="ARBA00022803"/>
    </source>
</evidence>
<comment type="similarity">
    <text evidence="2">Belongs to the glycosyltransferase 41 family. O-GlcNAc transferase subfamily.</text>
</comment>
<proteinExistence type="inferred from homology"/>
<dbReference type="PROSITE" id="PS50005">
    <property type="entry name" value="TPR"/>
    <property type="match status" value="11"/>
</dbReference>
<dbReference type="InterPro" id="IPR037919">
    <property type="entry name" value="OGT"/>
</dbReference>
<feature type="repeat" description="TPR" evidence="8">
    <location>
        <begin position="253"/>
        <end position="286"/>
    </location>
</feature>
<evidence type="ECO:0000256" key="8">
    <source>
        <dbReference type="PROSITE-ProRule" id="PRU00339"/>
    </source>
</evidence>
<evidence type="ECO:0000256" key="1">
    <source>
        <dbReference type="ARBA" id="ARBA00004922"/>
    </source>
</evidence>
<dbReference type="SUPFAM" id="SSF48452">
    <property type="entry name" value="TPR-like"/>
    <property type="match status" value="2"/>
</dbReference>
<keyword evidence="4" id="KW-0328">Glycosyltransferase</keyword>
<comment type="pathway">
    <text evidence="1">Protein modification; protein glycosylation.</text>
</comment>
<feature type="repeat" description="TPR" evidence="8">
    <location>
        <begin position="219"/>
        <end position="252"/>
    </location>
</feature>
<dbReference type="RefSeq" id="WP_190942832.1">
    <property type="nucleotide sequence ID" value="NZ_JACJSI010000051.1"/>
</dbReference>
<dbReference type="Pfam" id="PF14559">
    <property type="entry name" value="TPR_19"/>
    <property type="match status" value="1"/>
</dbReference>
<evidence type="ECO:0000313" key="11">
    <source>
        <dbReference type="Proteomes" id="UP000623440"/>
    </source>
</evidence>
<organism evidence="10 11">
    <name type="scientific">Nostoc flagelliforme FACHB-838</name>
    <dbReference type="NCBI Taxonomy" id="2692904"/>
    <lineage>
        <taxon>Bacteria</taxon>
        <taxon>Bacillati</taxon>
        <taxon>Cyanobacteriota</taxon>
        <taxon>Cyanophyceae</taxon>
        <taxon>Nostocales</taxon>
        <taxon>Nostocaceae</taxon>
        <taxon>Nostoc</taxon>
    </lineage>
</organism>
<protein>
    <recommendedName>
        <fullName evidence="3">protein O-GlcNAc transferase</fullName>
        <ecNumber evidence="3">2.4.1.255</ecNumber>
    </recommendedName>
</protein>
<dbReference type="InterPro" id="IPR029489">
    <property type="entry name" value="OGT/SEC/SPY_C"/>
</dbReference>
<feature type="repeat" description="TPR" evidence="8">
    <location>
        <begin position="287"/>
        <end position="320"/>
    </location>
</feature>
<accession>A0ABR8DSP8</accession>
<feature type="repeat" description="TPR" evidence="8">
    <location>
        <begin position="896"/>
        <end position="929"/>
    </location>
</feature>
<dbReference type="SUPFAM" id="SSF81901">
    <property type="entry name" value="HCP-like"/>
    <property type="match status" value="1"/>
</dbReference>
<evidence type="ECO:0000256" key="5">
    <source>
        <dbReference type="ARBA" id="ARBA00022679"/>
    </source>
</evidence>
<sequence>MVTELVEVWGLLILNLEQTDVTTIPDALQLAGQYHQAKRFTQAEEIYRQIIDVDSNQLEALYGLGLLAQQREQYQNAEQFFQAALQLQPEAAAIHNSLGFTLQQQGKLEEAIACYEKALKILPDCIEVQINISHILYIQGKLSPEEQVYYAELNQQFALGRQQAGDLNMAELYYRQAIALQPDLVLSHYNLGELLLNQGRLNDAINSYQQAIKIKPDSHYAYHNLGCVFEEKKQFKEAIEAYEKALSIQPNFALTYNNLGNIFKAQNRLDAAREYYQRAIKIEPDIDYIYCNLAVAFRDDNKIEAAVQAFEQAVKITPNYDVAKFGVCISQLPIIYSSVDEIAFRRNQYQQHLQNLAKYYELTNQEERAKASEAVGIFQPFYLAYQGLNDRDLQRIYGEMIFQIISSRYPQYSQPLVLPNLDKTQKVRIGIVSGFFSIHSNWKIPIKGWVENIDRSEFEIFGYYTGTQKDSSTTSASKACDKFVQGVNSIEQWCEIITKDKLHILIFPEFGMDPITVQLGCLRLAPIQMTSWGHPETSGLPTIDYYLSSDLMEPENAQEHYTEKLVRLPNLSIHYIPLAIKPEEIKKPDIGLKEDDIFFWCCQSLYKYLPNHDDVFPSIAKELGNSKFVFIKNESEEITEIFRQRLNHAFAALGLDYQNHCLFLSSLNHMKFAGTTALADVFLDSIGWSGCNSTLESIAHNIPVVTLPGKLMRGRHSLAILKMMGMEETIASNKSEYVQIAIRLGKDAKYRQHISQQVAENKHKLYGDLKPVRALEDFILQLVNKPRQFNVQEVAELFQLAVQHHRANRLDEAEQLYRQVIEEQPGYSEALYNLGMLAQQKGALPKAQKYLSAASQVQPNSVKIWFSLGNLLQTQGQLPEAEDAYQRAIALRPDAGTIYNNLGYTLQQQGKWEEAIASYQKALEFQPNCIEAEVNLGNALFAQGKLSREKKAYYAELNYQLGIARQQAADWQTAVIYYRAAIALQPDLVEAHYNLGVILQEQGELEHAIACYQKVLGFNAQHQEANMKLEKIYQT</sequence>
<feature type="repeat" description="TPR" evidence="8">
    <location>
        <begin position="828"/>
        <end position="861"/>
    </location>
</feature>
<feature type="domain" description="O-GlcNAc transferase C-terminal" evidence="9">
    <location>
        <begin position="590"/>
        <end position="763"/>
    </location>
</feature>
<keyword evidence="7 8" id="KW-0802">TPR repeat</keyword>
<dbReference type="Gene3D" id="3.40.50.2000">
    <property type="entry name" value="Glycogen Phosphorylase B"/>
    <property type="match status" value="1"/>
</dbReference>
<evidence type="ECO:0000256" key="6">
    <source>
        <dbReference type="ARBA" id="ARBA00022737"/>
    </source>
</evidence>
<keyword evidence="11" id="KW-1185">Reference proteome</keyword>
<feature type="repeat" description="TPR" evidence="8">
    <location>
        <begin position="58"/>
        <end position="91"/>
    </location>
</feature>
<dbReference type="PANTHER" id="PTHR44366:SF1">
    <property type="entry name" value="UDP-N-ACETYLGLUCOSAMINE--PEPTIDE N-ACETYLGLUCOSAMINYLTRANSFERASE 110 KDA SUBUNIT"/>
    <property type="match status" value="1"/>
</dbReference>
<feature type="repeat" description="TPR" evidence="8">
    <location>
        <begin position="185"/>
        <end position="218"/>
    </location>
</feature>
<gene>
    <name evidence="10" type="ORF">H6G97_22345</name>
</gene>
<evidence type="ECO:0000256" key="2">
    <source>
        <dbReference type="ARBA" id="ARBA00005386"/>
    </source>
</evidence>
<feature type="repeat" description="TPR" evidence="8">
    <location>
        <begin position="989"/>
        <end position="1022"/>
    </location>
</feature>
<dbReference type="Pfam" id="PF13844">
    <property type="entry name" value="Glyco_transf_41"/>
    <property type="match status" value="2"/>
</dbReference>
<dbReference type="Proteomes" id="UP000623440">
    <property type="component" value="Unassembled WGS sequence"/>
</dbReference>
<dbReference type="EMBL" id="JACJSI010000051">
    <property type="protein sequence ID" value="MBD2532173.1"/>
    <property type="molecule type" value="Genomic_DNA"/>
</dbReference>
<dbReference type="PROSITE" id="PS50293">
    <property type="entry name" value="TPR_REGION"/>
    <property type="match status" value="7"/>
</dbReference>
<evidence type="ECO:0000256" key="3">
    <source>
        <dbReference type="ARBA" id="ARBA00011970"/>
    </source>
</evidence>
<name>A0ABR8DSP8_9NOSO</name>
<keyword evidence="6" id="KW-0677">Repeat</keyword>
<feature type="repeat" description="TPR" evidence="8">
    <location>
        <begin position="92"/>
        <end position="125"/>
    </location>
</feature>
<dbReference type="Gene3D" id="1.25.40.10">
    <property type="entry name" value="Tetratricopeptide repeat domain"/>
    <property type="match status" value="7"/>
</dbReference>
<evidence type="ECO:0000259" key="9">
    <source>
        <dbReference type="Pfam" id="PF13844"/>
    </source>
</evidence>
<dbReference type="InterPro" id="IPR019734">
    <property type="entry name" value="TPR_rpt"/>
</dbReference>
<feature type="repeat" description="TPR" evidence="8">
    <location>
        <begin position="955"/>
        <end position="988"/>
    </location>
</feature>
<dbReference type="Pfam" id="PF00515">
    <property type="entry name" value="TPR_1"/>
    <property type="match status" value="3"/>
</dbReference>
<dbReference type="PANTHER" id="PTHR44366">
    <property type="entry name" value="UDP-N-ACETYLGLUCOSAMINE--PEPTIDE N-ACETYLGLUCOSAMINYLTRANSFERASE 110 KDA SUBUNIT"/>
    <property type="match status" value="1"/>
</dbReference>
<dbReference type="SMART" id="SM00028">
    <property type="entry name" value="TPR"/>
    <property type="match status" value="14"/>
</dbReference>
<dbReference type="InterPro" id="IPR011990">
    <property type="entry name" value="TPR-like_helical_dom_sf"/>
</dbReference>